<accession>A0ABM4R4U2</accession>
<evidence type="ECO:0000256" key="1">
    <source>
        <dbReference type="SAM" id="MobiDB-lite"/>
    </source>
</evidence>
<sequence length="259" mass="27747">MAAVGRELERDRARFVYVTRFGSHQCGGVLALGGRRAQGPKNAGLKHGHSQEKPRAAAPGSPGAVELPLGFRSGALAASSPAPSSSEPSRRMPAARGGRAAGWAGGASGSADLSIRLSSHFTRGSSQLNGRLLSLSPAATPPPPPPHPHRPSTTGSGPLAMDSPPVGLGTKRRVRTALRHCPEKPQKCNEGLTQKNLAKEFDFPIPLSETSKIMKKKNKKVLVWNGVYKIISKMLEENEKYRLRLKCQQLSRENSKDTK</sequence>
<proteinExistence type="predicted"/>
<dbReference type="PANTHER" id="PTHR38655:SF1">
    <property type="entry name" value="SIMILAR TO RIKEN CDNA 4930524B15"/>
    <property type="match status" value="1"/>
</dbReference>
<dbReference type="GeneID" id="109574647"/>
<feature type="region of interest" description="Disordered" evidence="1">
    <location>
        <begin position="133"/>
        <end position="168"/>
    </location>
</feature>
<evidence type="ECO:0000313" key="3">
    <source>
        <dbReference type="RefSeq" id="XP_070630575.1"/>
    </source>
</evidence>
<name>A0ABM4R4U2_BOSIN</name>
<feature type="region of interest" description="Disordered" evidence="1">
    <location>
        <begin position="32"/>
        <end position="109"/>
    </location>
</feature>
<dbReference type="PANTHER" id="PTHR38655">
    <property type="entry name" value="SIMILAR TO RIKEN CDNA 4930524B15"/>
    <property type="match status" value="1"/>
</dbReference>
<dbReference type="Proteomes" id="UP001652663">
    <property type="component" value="Chromosome 20"/>
</dbReference>
<feature type="compositionally biased region" description="Low complexity" evidence="1">
    <location>
        <begin position="72"/>
        <end position="98"/>
    </location>
</feature>
<feature type="compositionally biased region" description="Gly residues" evidence="1">
    <location>
        <begin position="99"/>
        <end position="108"/>
    </location>
</feature>
<dbReference type="InterPro" id="IPR031464">
    <property type="entry name" value="DUF4680"/>
</dbReference>
<reference evidence="3" key="1">
    <citation type="submission" date="2025-08" db="UniProtKB">
        <authorList>
            <consortium name="RefSeq"/>
        </authorList>
    </citation>
    <scope>IDENTIFICATION</scope>
    <source>
        <tissue evidence="3">Blood</tissue>
    </source>
</reference>
<evidence type="ECO:0000313" key="2">
    <source>
        <dbReference type="Proteomes" id="UP001652663"/>
    </source>
</evidence>
<keyword evidence="2" id="KW-1185">Reference proteome</keyword>
<dbReference type="Pfam" id="PF15730">
    <property type="entry name" value="DUF4680"/>
    <property type="match status" value="1"/>
</dbReference>
<organism evidence="2 3">
    <name type="scientific">Bos indicus</name>
    <name type="common">Zebu</name>
    <dbReference type="NCBI Taxonomy" id="9915"/>
    <lineage>
        <taxon>Eukaryota</taxon>
        <taxon>Metazoa</taxon>
        <taxon>Chordata</taxon>
        <taxon>Craniata</taxon>
        <taxon>Vertebrata</taxon>
        <taxon>Euteleostomi</taxon>
        <taxon>Mammalia</taxon>
        <taxon>Eutheria</taxon>
        <taxon>Laurasiatheria</taxon>
        <taxon>Artiodactyla</taxon>
        <taxon>Ruminantia</taxon>
        <taxon>Pecora</taxon>
        <taxon>Bovidae</taxon>
        <taxon>Bovinae</taxon>
        <taxon>Bos</taxon>
    </lineage>
</organism>
<gene>
    <name evidence="3" type="primary">C20H5orf47</name>
</gene>
<protein>
    <submittedName>
        <fullName evidence="3">Uncharacterized protein C5orf47 homolog</fullName>
    </submittedName>
</protein>
<dbReference type="RefSeq" id="XP_070630575.1">
    <property type="nucleotide sequence ID" value="XM_070774474.1"/>
</dbReference>